<feature type="domain" description="Multidrug resistance protein MdtA-like alpha-helical hairpin" evidence="3">
    <location>
        <begin position="162"/>
        <end position="224"/>
    </location>
</feature>
<evidence type="ECO:0000313" key="4">
    <source>
        <dbReference type="EMBL" id="PTW52900.1"/>
    </source>
</evidence>
<dbReference type="InterPro" id="IPR006143">
    <property type="entry name" value="RND_pump_MFP"/>
</dbReference>
<dbReference type="NCBIfam" id="TIGR01730">
    <property type="entry name" value="RND_mfp"/>
    <property type="match status" value="1"/>
</dbReference>
<dbReference type="GO" id="GO:1990281">
    <property type="term" value="C:efflux pump complex"/>
    <property type="evidence" value="ECO:0007669"/>
    <property type="project" value="TreeGrafter"/>
</dbReference>
<comment type="caution">
    <text evidence="4">The sequence shown here is derived from an EMBL/GenBank/DDBJ whole genome shotgun (WGS) entry which is preliminary data.</text>
</comment>
<dbReference type="RefSeq" id="WP_107992187.1">
    <property type="nucleotide sequence ID" value="NZ_QAYG01000019.1"/>
</dbReference>
<proteinExistence type="inferred from homology"/>
<dbReference type="AlphaFoldDB" id="A0A2T5UN16"/>
<organism evidence="4 5">
    <name type="scientific">Breoghania corrubedonensis</name>
    <dbReference type="NCBI Taxonomy" id="665038"/>
    <lineage>
        <taxon>Bacteria</taxon>
        <taxon>Pseudomonadati</taxon>
        <taxon>Pseudomonadota</taxon>
        <taxon>Alphaproteobacteria</taxon>
        <taxon>Hyphomicrobiales</taxon>
        <taxon>Stappiaceae</taxon>
        <taxon>Breoghania</taxon>
    </lineage>
</organism>
<dbReference type="Proteomes" id="UP000244081">
    <property type="component" value="Unassembled WGS sequence"/>
</dbReference>
<dbReference type="Gene3D" id="1.10.287.470">
    <property type="entry name" value="Helix hairpin bin"/>
    <property type="match status" value="1"/>
</dbReference>
<keyword evidence="5" id="KW-1185">Reference proteome</keyword>
<evidence type="ECO:0000259" key="3">
    <source>
        <dbReference type="Pfam" id="PF25876"/>
    </source>
</evidence>
<sequence length="432" mass="46743">MDQLVNDERVRSLPAIVGEDVGKKADVPPVDDADGDSGILGFRPPSRPGRRFRGVVFIAVVLTAIFTAWAGNRYLLPHAERQFVVNPIDLAIELTGPGRLDATRTSLISSRLQGVIAAMHVDRNDRVRWGDVIAELATDDLKSELAAARASADAARTAVDLTKADRTHAEAALTQAQQHFERQKTLLGKGIASKETYDTAASSLLQAEADLKRSQAAIKQAQAQETSAIASAEIQRVKLDEGTIRAPFDGVVLSRDHYVGDTITPGSHIVQLVDTASIILSARFDESSIYRLSPGQKAVIRFSGGGKESSTMATVLRVGRQVDPETREFSVDLRPEALPPNWALGQRAMTTIEIGTKKNVLAVPAGAIERRRGKPGVWIVDRGRAYWIAITLGESGGQFVEVTQGLEPGDIILNEPREVYYGMRVAEGGAKR</sequence>
<keyword evidence="2" id="KW-1133">Transmembrane helix</keyword>
<evidence type="ECO:0000313" key="5">
    <source>
        <dbReference type="Proteomes" id="UP000244081"/>
    </source>
</evidence>
<evidence type="ECO:0000256" key="2">
    <source>
        <dbReference type="SAM" id="Phobius"/>
    </source>
</evidence>
<dbReference type="PANTHER" id="PTHR30469:SF15">
    <property type="entry name" value="HLYD FAMILY OF SECRETION PROTEINS"/>
    <property type="match status" value="1"/>
</dbReference>
<dbReference type="PANTHER" id="PTHR30469">
    <property type="entry name" value="MULTIDRUG RESISTANCE PROTEIN MDTA"/>
    <property type="match status" value="1"/>
</dbReference>
<dbReference type="Gene3D" id="2.40.420.20">
    <property type="match status" value="1"/>
</dbReference>
<dbReference type="Gene3D" id="2.40.30.170">
    <property type="match status" value="1"/>
</dbReference>
<name>A0A2T5UN16_9HYPH</name>
<feature type="transmembrane region" description="Helical" evidence="2">
    <location>
        <begin position="52"/>
        <end position="71"/>
    </location>
</feature>
<protein>
    <submittedName>
        <fullName evidence="4">HlyD family secretion protein</fullName>
    </submittedName>
</protein>
<gene>
    <name evidence="4" type="ORF">C8N35_1195</name>
</gene>
<dbReference type="InterPro" id="IPR058624">
    <property type="entry name" value="MdtA-like_HH"/>
</dbReference>
<reference evidence="4 5" key="1">
    <citation type="submission" date="2018-04" db="EMBL/GenBank/DDBJ databases">
        <title>Genomic Encyclopedia of Archaeal and Bacterial Type Strains, Phase II (KMG-II): from individual species to whole genera.</title>
        <authorList>
            <person name="Goeker M."/>
        </authorList>
    </citation>
    <scope>NUCLEOTIDE SEQUENCE [LARGE SCALE GENOMIC DNA]</scope>
    <source>
        <strain evidence="4 5">DSM 23382</strain>
    </source>
</reference>
<keyword evidence="2" id="KW-0472">Membrane</keyword>
<keyword evidence="2" id="KW-0812">Transmembrane</keyword>
<dbReference type="Pfam" id="PF25876">
    <property type="entry name" value="HH_MFP_RND"/>
    <property type="match status" value="1"/>
</dbReference>
<accession>A0A2T5UN16</accession>
<evidence type="ECO:0000256" key="1">
    <source>
        <dbReference type="ARBA" id="ARBA00009477"/>
    </source>
</evidence>
<dbReference type="GO" id="GO:0015562">
    <property type="term" value="F:efflux transmembrane transporter activity"/>
    <property type="evidence" value="ECO:0007669"/>
    <property type="project" value="TreeGrafter"/>
</dbReference>
<dbReference type="OrthoDB" id="9806939at2"/>
<dbReference type="SUPFAM" id="SSF111369">
    <property type="entry name" value="HlyD-like secretion proteins"/>
    <property type="match status" value="1"/>
</dbReference>
<dbReference type="EMBL" id="QAYG01000019">
    <property type="protein sequence ID" value="PTW52900.1"/>
    <property type="molecule type" value="Genomic_DNA"/>
</dbReference>
<dbReference type="Gene3D" id="2.40.50.100">
    <property type="match status" value="1"/>
</dbReference>
<comment type="similarity">
    <text evidence="1">Belongs to the membrane fusion protein (MFP) (TC 8.A.1) family.</text>
</comment>